<name>A0AAQ4DRS7_AMBAM</name>
<dbReference type="InterPro" id="IPR012674">
    <property type="entry name" value="Calycin"/>
</dbReference>
<sequence>MYKCLCTTKSSRDLYDKWKRTVTFHSSPNSSVTYHGTYSVLSTKTDGFYVYDNALNATYYVQKTSPLSFTFDRLFSCNEVIYVEQNRCILMHSQELGYQVWTRTEYLKANKKIPYVCVFFYEGCAGTEKKWVYDWGYCPTHTEKLNKLLQNISP</sequence>
<protein>
    <submittedName>
        <fullName evidence="1">Uncharacterized protein</fullName>
    </submittedName>
</protein>
<evidence type="ECO:0000313" key="1">
    <source>
        <dbReference type="EMBL" id="KAK8765167.1"/>
    </source>
</evidence>
<comment type="caution">
    <text evidence="1">The sequence shown here is derived from an EMBL/GenBank/DDBJ whole genome shotgun (WGS) entry which is preliminary data.</text>
</comment>
<reference evidence="1 2" key="1">
    <citation type="journal article" date="2023" name="Arcadia Sci">
        <title>De novo assembly of a long-read Amblyomma americanum tick genome.</title>
        <authorList>
            <person name="Chou S."/>
            <person name="Poskanzer K.E."/>
            <person name="Rollins M."/>
            <person name="Thuy-Boun P.S."/>
        </authorList>
    </citation>
    <scope>NUCLEOTIDE SEQUENCE [LARGE SCALE GENOMIC DNA]</scope>
    <source>
        <strain evidence="1">F_SG_1</strain>
        <tissue evidence="1">Salivary glands</tissue>
    </source>
</reference>
<gene>
    <name evidence="1" type="ORF">V5799_032232</name>
</gene>
<dbReference type="EMBL" id="JARKHS020027659">
    <property type="protein sequence ID" value="KAK8765167.1"/>
    <property type="molecule type" value="Genomic_DNA"/>
</dbReference>
<proteinExistence type="predicted"/>
<dbReference type="Gene3D" id="2.40.128.20">
    <property type="match status" value="1"/>
</dbReference>
<dbReference type="Proteomes" id="UP001321473">
    <property type="component" value="Unassembled WGS sequence"/>
</dbReference>
<evidence type="ECO:0000313" key="2">
    <source>
        <dbReference type="Proteomes" id="UP001321473"/>
    </source>
</evidence>
<keyword evidence="2" id="KW-1185">Reference proteome</keyword>
<organism evidence="1 2">
    <name type="scientific">Amblyomma americanum</name>
    <name type="common">Lone star tick</name>
    <dbReference type="NCBI Taxonomy" id="6943"/>
    <lineage>
        <taxon>Eukaryota</taxon>
        <taxon>Metazoa</taxon>
        <taxon>Ecdysozoa</taxon>
        <taxon>Arthropoda</taxon>
        <taxon>Chelicerata</taxon>
        <taxon>Arachnida</taxon>
        <taxon>Acari</taxon>
        <taxon>Parasitiformes</taxon>
        <taxon>Ixodida</taxon>
        <taxon>Ixodoidea</taxon>
        <taxon>Ixodidae</taxon>
        <taxon>Amblyomminae</taxon>
        <taxon>Amblyomma</taxon>
    </lineage>
</organism>
<accession>A0AAQ4DRS7</accession>
<dbReference type="AlphaFoldDB" id="A0AAQ4DRS7"/>